<dbReference type="GO" id="GO:0003677">
    <property type="term" value="F:DNA binding"/>
    <property type="evidence" value="ECO:0007669"/>
    <property type="project" value="InterPro"/>
</dbReference>
<reference evidence="6 7" key="1">
    <citation type="submission" date="2018-08" db="EMBL/GenBank/DDBJ databases">
        <title>A genome reference for cultivated species of the human gut microbiota.</title>
        <authorList>
            <person name="Zou Y."/>
            <person name="Xue W."/>
            <person name="Luo G."/>
        </authorList>
    </citation>
    <scope>NUCLEOTIDE SEQUENCE [LARGE SCALE GENOMIC DNA]</scope>
    <source>
        <strain evidence="6 7">AM43-2</strain>
    </source>
</reference>
<organism evidence="6 7">
    <name type="scientific">Eubacterium ventriosum</name>
    <dbReference type="NCBI Taxonomy" id="39496"/>
    <lineage>
        <taxon>Bacteria</taxon>
        <taxon>Bacillati</taxon>
        <taxon>Bacillota</taxon>
        <taxon>Clostridia</taxon>
        <taxon>Eubacteriales</taxon>
        <taxon>Eubacteriaceae</taxon>
        <taxon>Eubacterium</taxon>
    </lineage>
</organism>
<evidence type="ECO:0000256" key="4">
    <source>
        <dbReference type="SAM" id="Phobius"/>
    </source>
</evidence>
<proteinExistence type="predicted"/>
<comment type="caution">
    <text evidence="6">The sequence shown here is derived from an EMBL/GenBank/DDBJ whole genome shotgun (WGS) entry which is preliminary data.</text>
</comment>
<evidence type="ECO:0000256" key="1">
    <source>
        <dbReference type="ARBA" id="ARBA00022741"/>
    </source>
</evidence>
<evidence type="ECO:0000256" key="3">
    <source>
        <dbReference type="PROSITE-ProRule" id="PRU00289"/>
    </source>
</evidence>
<keyword evidence="4" id="KW-0812">Transmembrane</keyword>
<name>A0A413RZR1_9FIRM</name>
<dbReference type="GO" id="GO:0051301">
    <property type="term" value="P:cell division"/>
    <property type="evidence" value="ECO:0007669"/>
    <property type="project" value="UniProtKB-KW"/>
</dbReference>
<accession>A0A413RZR1</accession>
<dbReference type="PROSITE" id="PS50901">
    <property type="entry name" value="FTSK"/>
    <property type="match status" value="1"/>
</dbReference>
<feature type="domain" description="FtsK" evidence="5">
    <location>
        <begin position="726"/>
        <end position="970"/>
    </location>
</feature>
<dbReference type="EMBL" id="QSFO01000007">
    <property type="protein sequence ID" value="RHA54413.1"/>
    <property type="molecule type" value="Genomic_DNA"/>
</dbReference>
<dbReference type="PANTHER" id="PTHR22683">
    <property type="entry name" value="SPORULATION PROTEIN RELATED"/>
    <property type="match status" value="1"/>
</dbReference>
<feature type="transmembrane region" description="Helical" evidence="4">
    <location>
        <begin position="211"/>
        <end position="231"/>
    </location>
</feature>
<evidence type="ECO:0000259" key="5">
    <source>
        <dbReference type="PROSITE" id="PS50901"/>
    </source>
</evidence>
<evidence type="ECO:0000256" key="2">
    <source>
        <dbReference type="ARBA" id="ARBA00022840"/>
    </source>
</evidence>
<feature type="transmembrane region" description="Helical" evidence="4">
    <location>
        <begin position="181"/>
        <end position="199"/>
    </location>
</feature>
<dbReference type="InterPro" id="IPR050206">
    <property type="entry name" value="FtsK/SpoIIIE/SftA"/>
</dbReference>
<dbReference type="SUPFAM" id="SSF52540">
    <property type="entry name" value="P-loop containing nucleoside triphosphate hydrolases"/>
    <property type="match status" value="1"/>
</dbReference>
<evidence type="ECO:0000313" key="6">
    <source>
        <dbReference type="EMBL" id="RHA54413.1"/>
    </source>
</evidence>
<dbReference type="InterPro" id="IPR027417">
    <property type="entry name" value="P-loop_NTPase"/>
</dbReference>
<dbReference type="PANTHER" id="PTHR22683:SF1">
    <property type="entry name" value="TYPE VII SECRETION SYSTEM PROTEIN ESSC"/>
    <property type="match status" value="1"/>
</dbReference>
<keyword evidence="2 3" id="KW-0067">ATP-binding</keyword>
<evidence type="ECO:0000313" key="7">
    <source>
        <dbReference type="Proteomes" id="UP000284598"/>
    </source>
</evidence>
<keyword evidence="4" id="KW-0472">Membrane</keyword>
<protein>
    <submittedName>
        <fullName evidence="6">Cell division protein FtsK</fullName>
    </submittedName>
</protein>
<keyword evidence="4" id="KW-1133">Transmembrane helix</keyword>
<dbReference type="GO" id="GO:0005524">
    <property type="term" value="F:ATP binding"/>
    <property type="evidence" value="ECO:0007669"/>
    <property type="project" value="UniProtKB-UniRule"/>
</dbReference>
<dbReference type="AlphaFoldDB" id="A0A413RZR1"/>
<gene>
    <name evidence="6" type="ORF">DW929_06920</name>
</gene>
<dbReference type="Pfam" id="PF01580">
    <property type="entry name" value="FtsK_SpoIIIE"/>
    <property type="match status" value="1"/>
</dbReference>
<dbReference type="Proteomes" id="UP000284598">
    <property type="component" value="Unassembled WGS sequence"/>
</dbReference>
<dbReference type="RefSeq" id="WP_118025285.1">
    <property type="nucleotide sequence ID" value="NZ_JBGKIA010000002.1"/>
</dbReference>
<feature type="binding site" evidence="3">
    <location>
        <begin position="746"/>
        <end position="753"/>
    </location>
    <ligand>
        <name>ATP</name>
        <dbReference type="ChEBI" id="CHEBI:30616"/>
    </ligand>
</feature>
<keyword evidence="6" id="KW-0131">Cell cycle</keyword>
<dbReference type="InterPro" id="IPR002543">
    <property type="entry name" value="FtsK_dom"/>
</dbReference>
<dbReference type="Gene3D" id="3.40.50.300">
    <property type="entry name" value="P-loop containing nucleotide triphosphate hydrolases"/>
    <property type="match status" value="1"/>
</dbReference>
<keyword evidence="1 3" id="KW-0547">Nucleotide-binding</keyword>
<keyword evidence="6" id="KW-0132">Cell division</keyword>
<sequence>MKNNEILVSVRFEKDTNYREMSFLVIKDITFKALIEAIYFGLKKHTNQDDKEEGGLSTSECYDLFDSFIRTHCEIPVLYDSNGMHGVINFTEKNEAGDEWLYNSSLTELGIVTSSCILITDNNKITRRTLFKNSSSYILKEKDSLEYNISSRRLNVIEPSVIDIIPPNDMPSKKSGSLMDVLIPMIISLFGMGGLRLLCGLLSDNSTMNNAMMIMTLAMPVISGVTSFYNYSKQKRQYKVDVKEWKDNYENYISRVMKTIVTWQDNDITYLNSVYPDMEQLFYKTAEIDDSIFARSQNDNDFMRLSLGKSAEVKPLFEIKAEKKDNIFYDIFYKTKRKSDGNLGIDIFLPQQNKKKEKRTSDQISQDNKNRFLLTDLAYNFANKGLDGDEVLGFNYLRSDKKEKNGQPVMPPLLIDLKKCGALGVISDDKKMSQDFVRHLVYELAYYHSPEDLQLVFFFNKENNANLQNEITKNYKYLPHTNELFENLSQFVFDKESSGEVFGRLSGIMNERSKESGESEGEDGKKEEVKQKQIVCIVFYDYDIKETAFSKYLPEAPKEGEEYVNKLGLTFIFIQKHKDMLPKYCGSIVDLDKNIKDNRKLSMRYNVLSREQLKALSEDSSKADGAANTDSLIEYKHFQNRFIFEKADSYKNAFEKAYRQLSSIYYTRIAENGKVPSMVTLFELYGYTSKMVDDGRIVENIRNNWNDVNKNDVTRDLKIPLGKNEHGIIYLDLHEKADGPHMLEAGTTGSGKSETIITYLIGLCMKYSPMDLNIMLVDMKGGGFSDRLGDLPHCVGAVTNTTGESEGISAVYMLKRFLESLNAEIKKRMLILSELGVDNCDAYIRAARIIKRIKEIEGDSSKAEEKDVLINKIRNNKMQMEALKGDVSKIKPLSHLVLVVDEFTELKRFSSESDDVDFIAEITTIARVGRTLGLHIILISQNIEGAITDDIRVNSKSKICLKVATKQASKEMLGTPDAAAATMPGNGRAYLLVGTGSRYEYFQSAYTGANKNMNIEPPVNVTYVPSTGVFDTKYYNSSKDNIIIEKKNKNVSEYDTQLKYITDVIKDIENEFEKPVKIFRDPLKSVIPDETEWRYD</sequence>